<gene>
    <name evidence="3" type="ORF">FYJ85_20780</name>
</gene>
<dbReference type="AlphaFoldDB" id="A0A844G7X1"/>
<dbReference type="CDD" id="cd03801">
    <property type="entry name" value="GT4_PimA-like"/>
    <property type="match status" value="1"/>
</dbReference>
<dbReference type="InterPro" id="IPR001296">
    <property type="entry name" value="Glyco_trans_1"/>
</dbReference>
<feature type="domain" description="Glycosyl transferase family 1" evidence="2">
    <location>
        <begin position="404"/>
        <end position="567"/>
    </location>
</feature>
<organism evidence="3 4">
    <name type="scientific">Victivallis lenta</name>
    <dbReference type="NCBI Taxonomy" id="2606640"/>
    <lineage>
        <taxon>Bacteria</taxon>
        <taxon>Pseudomonadati</taxon>
        <taxon>Lentisphaerota</taxon>
        <taxon>Lentisphaeria</taxon>
        <taxon>Victivallales</taxon>
        <taxon>Victivallaceae</taxon>
        <taxon>Victivallis</taxon>
    </lineage>
</organism>
<evidence type="ECO:0000313" key="3">
    <source>
        <dbReference type="EMBL" id="MST99466.1"/>
    </source>
</evidence>
<dbReference type="Pfam" id="PF13692">
    <property type="entry name" value="Glyco_trans_1_4"/>
    <property type="match status" value="1"/>
</dbReference>
<sequence>MKKDSQPANSSPRQGENYLEVLKQCNDLLLEQKRRLEEDLEKQRKLCTLLKLKVRELADANRAFGAERKIQATEIARLTAQVQKGHEKIFNTAFTAGSITRQVMELLNSRSFVWTNFLRYTDRTLLNFSIQGKVNFFRKVSSRILRNKRMQLPSALQGIDRELQLLNAALSELCHEVNLDGSGCQVPATVAPPIPEIPIAPPFEAVTQWKHIFTPGRGEAPSRTVAIATLLFYDADGRNYMHGGAERYLIELFGIIQSMGFEAVVVQAGNSDWTLAHHCEYGELPVTALHSELLFNSFSEAVNRWQNENPCALMIYSPFLIASLYSAPNSLGISHGIFWDDPHYRVTQETVIFHQKAIRQAIANCHELISVDTNTVNWYRTMCHDAEVKMNCIPNFVNRREFHPLQNAEKRRKLRIVYPRRLYAARGFNLVLEVFPELFRKYQDIELELIGQIDDNARKQLKDFLGKFHGRVKHRCCPPEEMPEVYRRADIVLVPTCYSEGTSLSCLEAMASGCAVIATNVGGLPELIINRFNGLLIAPEAEALAEALTQLIEQPELRQDIAENALKTSKCYDLVRWRDEWRKVLERKLGKSRERRIEFVQLAAPGMTWNAMKQRPQQLFQALAQMGFESTYISDEPMVNQSLLGDIPPQLHIQPNGFIPNLNGKYLYLYFPNIIYHRNFTYGELIRNSDCKIIFDILDDPSIHTNPETGKADPVFMNNFEMLLKNADFVITSARQLYEKYSGIRPDMKLVFNGVTLEDFRLRTVPERPADLPDDGRKIIGYYGALAQWVDFDLIEQAAKALPELHFVLIGLNVNEEEISRVTALGNVHFLGLKHYNQLAGYLRYFDVATIPFKINPVTDAASPIKLFEYCASGTPVVTTGFAEVMQYREQGVMVAESRDDYIAKLKQAAGLKDEDLEKLRKKLEALAESNTWAIRASIIADMVREKQDNTEETEDVR</sequence>
<evidence type="ECO:0000259" key="2">
    <source>
        <dbReference type="Pfam" id="PF00534"/>
    </source>
</evidence>
<evidence type="ECO:0000313" key="4">
    <source>
        <dbReference type="Proteomes" id="UP000435649"/>
    </source>
</evidence>
<feature type="coiled-coil region" evidence="1">
    <location>
        <begin position="19"/>
        <end position="53"/>
    </location>
</feature>
<name>A0A844G7X1_9BACT</name>
<evidence type="ECO:0000256" key="1">
    <source>
        <dbReference type="SAM" id="Coils"/>
    </source>
</evidence>
<protein>
    <submittedName>
        <fullName evidence="3">Glycosyltransferase</fullName>
    </submittedName>
</protein>
<accession>A0A844G7X1</accession>
<dbReference type="Proteomes" id="UP000435649">
    <property type="component" value="Unassembled WGS sequence"/>
</dbReference>
<reference evidence="3 4" key="1">
    <citation type="submission" date="2019-08" db="EMBL/GenBank/DDBJ databases">
        <title>In-depth cultivation of the pig gut microbiome towards novel bacterial diversity and tailored functional studies.</title>
        <authorList>
            <person name="Wylensek D."/>
            <person name="Hitch T.C.A."/>
            <person name="Clavel T."/>
        </authorList>
    </citation>
    <scope>NUCLEOTIDE SEQUENCE [LARGE SCALE GENOMIC DNA]</scope>
    <source>
        <strain evidence="3 4">BBE-744-WT-12</strain>
    </source>
</reference>
<dbReference type="GO" id="GO:0016757">
    <property type="term" value="F:glycosyltransferase activity"/>
    <property type="evidence" value="ECO:0007669"/>
    <property type="project" value="InterPro"/>
</dbReference>
<keyword evidence="3" id="KW-0808">Transferase</keyword>
<comment type="caution">
    <text evidence="3">The sequence shown here is derived from an EMBL/GenBank/DDBJ whole genome shotgun (WGS) entry which is preliminary data.</text>
</comment>
<dbReference type="PANTHER" id="PTHR12526">
    <property type="entry name" value="GLYCOSYLTRANSFERASE"/>
    <property type="match status" value="1"/>
</dbReference>
<dbReference type="Gene3D" id="3.40.50.2000">
    <property type="entry name" value="Glycogen Phosphorylase B"/>
    <property type="match status" value="3"/>
</dbReference>
<keyword evidence="1" id="KW-0175">Coiled coil</keyword>
<keyword evidence="4" id="KW-1185">Reference proteome</keyword>
<dbReference type="Pfam" id="PF00534">
    <property type="entry name" value="Glycos_transf_1"/>
    <property type="match status" value="1"/>
</dbReference>
<proteinExistence type="predicted"/>
<dbReference type="SUPFAM" id="SSF53756">
    <property type="entry name" value="UDP-Glycosyltransferase/glycogen phosphorylase"/>
    <property type="match status" value="2"/>
</dbReference>
<dbReference type="EMBL" id="VUNS01000037">
    <property type="protein sequence ID" value="MST99466.1"/>
    <property type="molecule type" value="Genomic_DNA"/>
</dbReference>